<dbReference type="EMBL" id="JAGIZI010000319">
    <property type="protein sequence ID" value="MBP0685606.1"/>
    <property type="molecule type" value="Genomic_DNA"/>
</dbReference>
<dbReference type="GO" id="GO:0004823">
    <property type="term" value="F:leucine-tRNA ligase activity"/>
    <property type="evidence" value="ECO:0007669"/>
    <property type="project" value="UniProtKB-EC"/>
</dbReference>
<comment type="caution">
    <text evidence="9">The sequence shown here is derived from an EMBL/GenBank/DDBJ whole genome shotgun (WGS) entry which is preliminary data.</text>
</comment>
<keyword evidence="6" id="KW-0648">Protein biosynthesis</keyword>
<sequence>EQEVKLYQNEASKKSDLERTDLAKEKTGVFTGTFAINPLSGDKLPIWIADYVLSTYGTGAVMAVPGHDERDHEFATKFNLPIIEVIEG</sequence>
<dbReference type="PANTHER" id="PTHR43740:SF2">
    <property type="entry name" value="LEUCINE--TRNA LIGASE, MITOCHONDRIAL"/>
    <property type="match status" value="1"/>
</dbReference>
<dbReference type="Pfam" id="PF13603">
    <property type="entry name" value="tRNA-synt_1_2"/>
    <property type="match status" value="1"/>
</dbReference>
<evidence type="ECO:0000256" key="2">
    <source>
        <dbReference type="ARBA" id="ARBA00013164"/>
    </source>
</evidence>
<proteinExistence type="inferred from homology"/>
<keyword evidence="4" id="KW-0547">Nucleotide-binding</keyword>
<evidence type="ECO:0000256" key="6">
    <source>
        <dbReference type="ARBA" id="ARBA00022917"/>
    </source>
</evidence>
<dbReference type="InterPro" id="IPR002302">
    <property type="entry name" value="Leu-tRNA-ligase"/>
</dbReference>
<feature type="domain" description="Leucyl-tRNA synthetase editing" evidence="8">
    <location>
        <begin position="2"/>
        <end position="87"/>
    </location>
</feature>
<evidence type="ECO:0000259" key="8">
    <source>
        <dbReference type="Pfam" id="PF13603"/>
    </source>
</evidence>
<dbReference type="GO" id="GO:0006412">
    <property type="term" value="P:translation"/>
    <property type="evidence" value="ECO:0007669"/>
    <property type="project" value="UniProtKB-KW"/>
</dbReference>
<feature type="non-terminal residue" evidence="9">
    <location>
        <position position="1"/>
    </location>
</feature>
<protein>
    <recommendedName>
        <fullName evidence="2">leucine--tRNA ligase</fullName>
        <ecNumber evidence="2">6.1.1.4</ecNumber>
    </recommendedName>
</protein>
<reference evidence="9 10" key="1">
    <citation type="submission" date="2021-03" db="EMBL/GenBank/DDBJ databases">
        <title>Whole Genome Sequencing of Mycobacterium tuberculosis clinical isolates from Arunachal Pradesh, India.</title>
        <authorList>
            <person name="Singh S."/>
            <person name="Mudliar S.R."/>
            <person name="Kulsum U."/>
            <person name="Rufai S.B."/>
            <person name="Singh P.K."/>
            <person name="Umpo M."/>
            <person name="Nyori M."/>
        </authorList>
    </citation>
    <scope>NUCLEOTIDE SEQUENCE [LARGE SCALE GENOMIC DNA]</scope>
    <source>
        <strain evidence="9 10">OMICS/BPL/0142/20/SP</strain>
    </source>
</reference>
<evidence type="ECO:0000256" key="4">
    <source>
        <dbReference type="ARBA" id="ARBA00022741"/>
    </source>
</evidence>
<dbReference type="InterPro" id="IPR009008">
    <property type="entry name" value="Val/Leu/Ile-tRNA-synth_edit"/>
</dbReference>
<evidence type="ECO:0000313" key="9">
    <source>
        <dbReference type="EMBL" id="MBP0685606.1"/>
    </source>
</evidence>
<gene>
    <name evidence="9" type="ORF">J8J21_21415</name>
</gene>
<evidence type="ECO:0000313" key="10">
    <source>
        <dbReference type="Proteomes" id="UP000671119"/>
    </source>
</evidence>
<dbReference type="Proteomes" id="UP000671119">
    <property type="component" value="Unassembled WGS sequence"/>
</dbReference>
<dbReference type="GO" id="GO:0005524">
    <property type="term" value="F:ATP binding"/>
    <property type="evidence" value="ECO:0007669"/>
    <property type="project" value="UniProtKB-KW"/>
</dbReference>
<dbReference type="PANTHER" id="PTHR43740">
    <property type="entry name" value="LEUCYL-TRNA SYNTHETASE"/>
    <property type="match status" value="1"/>
</dbReference>
<comment type="similarity">
    <text evidence="1">Belongs to the class-I aminoacyl-tRNA synthetase family.</text>
</comment>
<dbReference type="Gene3D" id="3.90.740.10">
    <property type="entry name" value="Valyl/Leucyl/Isoleucyl-tRNA synthetase, editing domain"/>
    <property type="match status" value="1"/>
</dbReference>
<keyword evidence="5" id="KW-0067">ATP-binding</keyword>
<dbReference type="SUPFAM" id="SSF50677">
    <property type="entry name" value="ValRS/IleRS/LeuRS editing domain"/>
    <property type="match status" value="1"/>
</dbReference>
<evidence type="ECO:0000256" key="1">
    <source>
        <dbReference type="ARBA" id="ARBA00005594"/>
    </source>
</evidence>
<dbReference type="AlphaFoldDB" id="A0ABD4Q4P9"/>
<keyword evidence="7" id="KW-0030">Aminoacyl-tRNA synthetase</keyword>
<organism evidence="9 10">
    <name type="scientific">Mycobacterium tuberculosis</name>
    <dbReference type="NCBI Taxonomy" id="1773"/>
    <lineage>
        <taxon>Bacteria</taxon>
        <taxon>Bacillati</taxon>
        <taxon>Actinomycetota</taxon>
        <taxon>Actinomycetes</taxon>
        <taxon>Mycobacteriales</taxon>
        <taxon>Mycobacteriaceae</taxon>
        <taxon>Mycobacterium</taxon>
        <taxon>Mycobacterium tuberculosis complex</taxon>
    </lineage>
</organism>
<dbReference type="InterPro" id="IPR025709">
    <property type="entry name" value="Leu_tRNA-synth_edit"/>
</dbReference>
<evidence type="ECO:0000256" key="3">
    <source>
        <dbReference type="ARBA" id="ARBA00022598"/>
    </source>
</evidence>
<evidence type="ECO:0000256" key="7">
    <source>
        <dbReference type="ARBA" id="ARBA00023146"/>
    </source>
</evidence>
<feature type="non-terminal residue" evidence="9">
    <location>
        <position position="88"/>
    </location>
</feature>
<dbReference type="EC" id="6.1.1.4" evidence="2"/>
<keyword evidence="3 9" id="KW-0436">Ligase</keyword>
<accession>A0ABD4Q4P9</accession>
<evidence type="ECO:0000256" key="5">
    <source>
        <dbReference type="ARBA" id="ARBA00022840"/>
    </source>
</evidence>
<name>A0ABD4Q4P9_MYCTX</name>